<dbReference type="InterPro" id="IPR037066">
    <property type="entry name" value="Plug_dom_sf"/>
</dbReference>
<proteinExistence type="inferred from homology"/>
<evidence type="ECO:0000256" key="2">
    <source>
        <dbReference type="ARBA" id="ARBA00009810"/>
    </source>
</evidence>
<dbReference type="GO" id="GO:0015344">
    <property type="term" value="F:siderophore uptake transmembrane transporter activity"/>
    <property type="evidence" value="ECO:0007669"/>
    <property type="project" value="TreeGrafter"/>
</dbReference>
<dbReference type="InterPro" id="IPR039426">
    <property type="entry name" value="TonB-dep_rcpt-like"/>
</dbReference>
<dbReference type="Pfam" id="PF07715">
    <property type="entry name" value="Plug"/>
    <property type="match status" value="1"/>
</dbReference>
<feature type="domain" description="TonB-dependent receptor-like beta-barrel" evidence="16">
    <location>
        <begin position="242"/>
        <end position="691"/>
    </location>
</feature>
<evidence type="ECO:0000256" key="14">
    <source>
        <dbReference type="SAM" id="MobiDB-lite"/>
    </source>
</evidence>
<dbReference type="PATRIC" id="fig|123899.6.peg.2663"/>
<dbReference type="STRING" id="123899.SAMEA3906487_02675"/>
<gene>
    <name evidence="18" type="primary">piuA</name>
    <name evidence="18" type="ORF">SAMEA3906487_02675</name>
</gene>
<evidence type="ECO:0000256" key="10">
    <source>
        <dbReference type="ARBA" id="ARBA00023170"/>
    </source>
</evidence>
<dbReference type="PROSITE" id="PS52016">
    <property type="entry name" value="TONB_DEPENDENT_REC_3"/>
    <property type="match status" value="1"/>
</dbReference>
<keyword evidence="10 18" id="KW-0675">Receptor</keyword>
<keyword evidence="6 15" id="KW-0732">Signal</keyword>
<evidence type="ECO:0000259" key="17">
    <source>
        <dbReference type="Pfam" id="PF07715"/>
    </source>
</evidence>
<comment type="similarity">
    <text evidence="2 12 13">Belongs to the TonB-dependent receptor family.</text>
</comment>
<dbReference type="GO" id="GO:0015891">
    <property type="term" value="P:siderophore transport"/>
    <property type="evidence" value="ECO:0007669"/>
    <property type="project" value="InterPro"/>
</dbReference>
<protein>
    <submittedName>
        <fullName evidence="18">Hydroxamate-type ferrisiderophore receptor</fullName>
    </submittedName>
</protein>
<dbReference type="InterPro" id="IPR036942">
    <property type="entry name" value="Beta-barrel_TonB_sf"/>
</dbReference>
<evidence type="ECO:0000256" key="13">
    <source>
        <dbReference type="RuleBase" id="RU003357"/>
    </source>
</evidence>
<dbReference type="InterPro" id="IPR000531">
    <property type="entry name" value="Beta-barrel_TonB"/>
</dbReference>
<feature type="signal peptide" evidence="15">
    <location>
        <begin position="1"/>
        <end position="35"/>
    </location>
</feature>
<evidence type="ECO:0000313" key="18">
    <source>
        <dbReference type="EMBL" id="SAI71220.1"/>
    </source>
</evidence>
<evidence type="ECO:0000259" key="16">
    <source>
        <dbReference type="Pfam" id="PF00593"/>
    </source>
</evidence>
<evidence type="ECO:0000313" key="19">
    <source>
        <dbReference type="Proteomes" id="UP000076825"/>
    </source>
</evidence>
<evidence type="ECO:0000256" key="9">
    <source>
        <dbReference type="ARBA" id="ARBA00023136"/>
    </source>
</evidence>
<keyword evidence="7" id="KW-0406">Ion transport</keyword>
<organism evidence="18 19">
    <name type="scientific">Bordetella trematum</name>
    <dbReference type="NCBI Taxonomy" id="123899"/>
    <lineage>
        <taxon>Bacteria</taxon>
        <taxon>Pseudomonadati</taxon>
        <taxon>Pseudomonadota</taxon>
        <taxon>Betaproteobacteria</taxon>
        <taxon>Burkholderiales</taxon>
        <taxon>Alcaligenaceae</taxon>
        <taxon>Bordetella</taxon>
    </lineage>
</organism>
<dbReference type="CDD" id="cd01347">
    <property type="entry name" value="ligand_gated_channel"/>
    <property type="match status" value="1"/>
</dbReference>
<feature type="chain" id="PRO_5009816713" evidence="15">
    <location>
        <begin position="36"/>
        <end position="729"/>
    </location>
</feature>
<dbReference type="FunFam" id="2.170.130.10:FF:000001">
    <property type="entry name" value="Catecholate siderophore TonB-dependent receptor"/>
    <property type="match status" value="1"/>
</dbReference>
<dbReference type="KEGG" id="btrm:SAMEA390648702675"/>
<dbReference type="Pfam" id="PF00593">
    <property type="entry name" value="TonB_dep_Rec_b-barrel"/>
    <property type="match status" value="1"/>
</dbReference>
<keyword evidence="9 12" id="KW-0472">Membrane</keyword>
<keyword evidence="4 12" id="KW-1134">Transmembrane beta strand</keyword>
<dbReference type="AlphaFoldDB" id="A0A157RSE7"/>
<evidence type="ECO:0000256" key="12">
    <source>
        <dbReference type="PROSITE-ProRule" id="PRU01360"/>
    </source>
</evidence>
<keyword evidence="11 12" id="KW-0998">Cell outer membrane</keyword>
<dbReference type="GO" id="GO:0009279">
    <property type="term" value="C:cell outer membrane"/>
    <property type="evidence" value="ECO:0007669"/>
    <property type="project" value="UniProtKB-SubCell"/>
</dbReference>
<name>A0A157RSE7_9BORD</name>
<evidence type="ECO:0000256" key="11">
    <source>
        <dbReference type="ARBA" id="ARBA00023237"/>
    </source>
</evidence>
<dbReference type="GeneID" id="56590070"/>
<dbReference type="Gene3D" id="2.40.170.20">
    <property type="entry name" value="TonB-dependent receptor, beta-barrel domain"/>
    <property type="match status" value="1"/>
</dbReference>
<dbReference type="RefSeq" id="WP_063492591.1">
    <property type="nucleotide sequence ID" value="NZ_CP016340.1"/>
</dbReference>
<evidence type="ECO:0000256" key="5">
    <source>
        <dbReference type="ARBA" id="ARBA00022692"/>
    </source>
</evidence>
<feature type="domain" description="TonB-dependent receptor plug" evidence="17">
    <location>
        <begin position="68"/>
        <end position="167"/>
    </location>
</feature>
<dbReference type="OrthoDB" id="9790771at2"/>
<sequence>MKSSHLAIASRNSPPPRRLRSAFLAAAALSASAAAQNVPQLDPISVNASPESGPKVDRSASPKYVKPLLDTPQTITIIPDTLTEEQNAHSLRRALSNVSGITFNAGEGGGGSGDNIYIRGFSASSNIQVDGLRDTAQNRRSDLFNMESVEVIKGPNSVFGGAGTTGGGVNLISKRPRQEDFIHGQAGLGVPRYGRVALDINQQLQGDAGAWRLNFMAHRNAVAERSPVKLRRAGIAPSVRLNLSPTTELTLSYFFQADRNVPDYGVPARSGRPLPGVPRDAYFGWRNVDRENSRTQIISAELQHRLEGGGVINNQTRYSQVDRDTVISASQVNTAGVASGRYVPAGPQGYGRDITTTMLANQTSLSTSFELAGMTHQLVTGLELSQETYRRRVYSEGLRPHFPKEGYFLASPPGIWRGPTLEETTSRHHARMQTRALYAMDTIALTPDWDLGIGLRHDWIDSSLRANPVGQAASRFKRRDRFLSTRAALTYKLAANGRVYLAYGNAFNPSVEPLLVTGRGLTAATEHLAPERNSSWELGTKWEVLNGALALNGALFQITKHNARETFSDGSVRLSGQQRVRGLELGAAGKLDAQWSLFASYTFLDGRTTRMRSRPEQVGKPLGNTPRHSLALWTTYEWGSGWQAGYGLRWVSARPVSSNGGGELAAYVVHSAMLGYTIDRNLSLQLNIENLTNAAYIERVRQNPGNAQRSSAVEYGDGRSVVLTALWRY</sequence>
<dbReference type="eggNOG" id="COG4774">
    <property type="taxonomic scope" value="Bacteria"/>
</dbReference>
<accession>A0A157RSE7</accession>
<keyword evidence="5 12" id="KW-0812">Transmembrane</keyword>
<comment type="subcellular location">
    <subcellularLocation>
        <location evidence="1 12">Cell outer membrane</location>
        <topology evidence="1 12">Multi-pass membrane protein</topology>
    </subcellularLocation>
</comment>
<dbReference type="Gene3D" id="2.170.130.10">
    <property type="entry name" value="TonB-dependent receptor, plug domain"/>
    <property type="match status" value="1"/>
</dbReference>
<dbReference type="InterPro" id="IPR012910">
    <property type="entry name" value="Plug_dom"/>
</dbReference>
<dbReference type="NCBIfam" id="TIGR01783">
    <property type="entry name" value="TonB-siderophor"/>
    <property type="match status" value="1"/>
</dbReference>
<evidence type="ECO:0000256" key="6">
    <source>
        <dbReference type="ARBA" id="ARBA00022729"/>
    </source>
</evidence>
<keyword evidence="3 12" id="KW-0813">Transport</keyword>
<dbReference type="InterPro" id="IPR010105">
    <property type="entry name" value="TonB_sidphr_rcpt"/>
</dbReference>
<dbReference type="PANTHER" id="PTHR32552">
    <property type="entry name" value="FERRICHROME IRON RECEPTOR-RELATED"/>
    <property type="match status" value="1"/>
</dbReference>
<evidence type="ECO:0000256" key="15">
    <source>
        <dbReference type="SAM" id="SignalP"/>
    </source>
</evidence>
<dbReference type="Proteomes" id="UP000076825">
    <property type="component" value="Chromosome 1"/>
</dbReference>
<evidence type="ECO:0000256" key="8">
    <source>
        <dbReference type="ARBA" id="ARBA00023077"/>
    </source>
</evidence>
<dbReference type="GO" id="GO:0038023">
    <property type="term" value="F:signaling receptor activity"/>
    <property type="evidence" value="ECO:0007669"/>
    <property type="project" value="InterPro"/>
</dbReference>
<evidence type="ECO:0000256" key="3">
    <source>
        <dbReference type="ARBA" id="ARBA00022448"/>
    </source>
</evidence>
<dbReference type="SUPFAM" id="SSF56935">
    <property type="entry name" value="Porins"/>
    <property type="match status" value="1"/>
</dbReference>
<feature type="region of interest" description="Disordered" evidence="14">
    <location>
        <begin position="43"/>
        <end position="62"/>
    </location>
</feature>
<keyword evidence="8 13" id="KW-0798">TonB box</keyword>
<evidence type="ECO:0000256" key="4">
    <source>
        <dbReference type="ARBA" id="ARBA00022452"/>
    </source>
</evidence>
<reference evidence="18 19" key="1">
    <citation type="submission" date="2016-04" db="EMBL/GenBank/DDBJ databases">
        <authorList>
            <consortium name="Pathogen Informatics"/>
        </authorList>
    </citation>
    <scope>NUCLEOTIDE SEQUENCE [LARGE SCALE GENOMIC DNA]</scope>
    <source>
        <strain evidence="18 19">H044680328</strain>
    </source>
</reference>
<dbReference type="PANTHER" id="PTHR32552:SF83">
    <property type="entry name" value="BLR3904 PROTEIN"/>
    <property type="match status" value="1"/>
</dbReference>
<keyword evidence="19" id="KW-1185">Reference proteome</keyword>
<dbReference type="EMBL" id="LT546645">
    <property type="protein sequence ID" value="SAI71220.1"/>
    <property type="molecule type" value="Genomic_DNA"/>
</dbReference>
<evidence type="ECO:0000256" key="7">
    <source>
        <dbReference type="ARBA" id="ARBA00023065"/>
    </source>
</evidence>
<evidence type="ECO:0000256" key="1">
    <source>
        <dbReference type="ARBA" id="ARBA00004571"/>
    </source>
</evidence>